<dbReference type="InterPro" id="IPR032675">
    <property type="entry name" value="LRR_dom_sf"/>
</dbReference>
<dbReference type="Gene3D" id="3.80.10.10">
    <property type="entry name" value="Ribonuclease Inhibitor"/>
    <property type="match status" value="2"/>
</dbReference>
<dbReference type="AlphaFoldDB" id="A0A9P6MQK8"/>
<accession>A0A9P6MQK8</accession>
<dbReference type="Proteomes" id="UP000703661">
    <property type="component" value="Unassembled WGS sequence"/>
</dbReference>
<evidence type="ECO:0008006" key="4">
    <source>
        <dbReference type="Google" id="ProtNLM"/>
    </source>
</evidence>
<dbReference type="SUPFAM" id="SSF52047">
    <property type="entry name" value="RNI-like"/>
    <property type="match status" value="1"/>
</dbReference>
<organism evidence="2 3">
    <name type="scientific">Entomortierella chlamydospora</name>
    <dbReference type="NCBI Taxonomy" id="101097"/>
    <lineage>
        <taxon>Eukaryota</taxon>
        <taxon>Fungi</taxon>
        <taxon>Fungi incertae sedis</taxon>
        <taxon>Mucoromycota</taxon>
        <taxon>Mortierellomycotina</taxon>
        <taxon>Mortierellomycetes</taxon>
        <taxon>Mortierellales</taxon>
        <taxon>Mortierellaceae</taxon>
        <taxon>Entomortierella</taxon>
    </lineage>
</organism>
<evidence type="ECO:0000313" key="3">
    <source>
        <dbReference type="Proteomes" id="UP000703661"/>
    </source>
</evidence>
<keyword evidence="3" id="KW-1185">Reference proteome</keyword>
<evidence type="ECO:0000313" key="2">
    <source>
        <dbReference type="EMBL" id="KAG0010287.1"/>
    </source>
</evidence>
<reference evidence="2" key="1">
    <citation type="journal article" date="2020" name="Fungal Divers.">
        <title>Resolving the Mortierellaceae phylogeny through synthesis of multi-gene phylogenetics and phylogenomics.</title>
        <authorList>
            <person name="Vandepol N."/>
            <person name="Liber J."/>
            <person name="Desiro A."/>
            <person name="Na H."/>
            <person name="Kennedy M."/>
            <person name="Barry K."/>
            <person name="Grigoriev I.V."/>
            <person name="Miller A.N."/>
            <person name="O'Donnell K."/>
            <person name="Stajich J.E."/>
            <person name="Bonito G."/>
        </authorList>
    </citation>
    <scope>NUCLEOTIDE SEQUENCE</scope>
    <source>
        <strain evidence="2">NRRL 2769</strain>
    </source>
</reference>
<sequence>MTGTIPPSPSPQQQLLWQPQRLPNECLFHIVEYLSTDLVALHSLLTVNKFFFHAALPHIFNDPINTWDTNYAYSKHKTNNDKLFALVFVSFLQARLEECQCDLDDDLQINQTLDRILKQFGLKLTLPFLPSGLDMLECIDWRCRLLHGDEIRQFCRNRAQRLTLDYSKLFTVLSMDDWRFFQYFTMVRLRKLPDDMRERQTLRRQNGVISNDQVSANIETDHEAADGINPTMTAIIVAESNGESERSEESDSDEDGTHTFEQQYDLSYTWQLRQSLIGMWLHYNHESVTSFAFDMAEAQKYHSLSTKMSRLQVLHLNRTEAMPDPHLENTILFIKQNQAAFPRKRPLDIEFNEGWYSYYDNDDDTNHSPELDIYNARRKKLREQRFRFMKPAFAIYGAIGRPTSMQADNIPNFYDQVKHIDLDQLRVFSDTDTERIDQVERAGMEAFLRRCENLKKLKLGIGNYDTLSWAAVDAQDSTLPPSRRALKNLESLEIETTKLSHYVIQAFNDSMVAFSSSLRNIDVRSHCGYRENEVPIAMRNAATMESLRLQRLVTANTIGDCPLLLPHLRTIRISLYMVACVNIGSFDMCPNLEELEIRFGCFRPDQCRPAGDEPPLLIPESGELVDRRWRQPEIDNALFPKWNLPKLKQLMLYDMAAMKFRFASLSTMLNLETLTLSVNQKLCHEQGLDEYVKRQYEISTSQSLTASNNQSEQGPESFDSNTPLVPNLREISLEGPPSTLIYLDCLKSFPKLESLSLSSVKETYEIHRNALFGSSSIFYPKSPQNDESCDADEDAPYFESHLKKLTLNGGWLMSEQDLTSLLTTYAPFLEELTVTRLQGGSLNGYKFLEAISIADEINGYEPCSLNIQSNQRSFPGRNLATVNCKYTVRKSDLRDLGMLPISEADEDMYRDRGFRIYKILDRVLVRREDYDYFFAEEDRTDVEINE</sequence>
<dbReference type="EMBL" id="JAAAID010001373">
    <property type="protein sequence ID" value="KAG0010287.1"/>
    <property type="molecule type" value="Genomic_DNA"/>
</dbReference>
<protein>
    <recommendedName>
        <fullName evidence="4">F-box domain-containing protein</fullName>
    </recommendedName>
</protein>
<dbReference type="PANTHER" id="PTHR31900:SF30">
    <property type="entry name" value="SUPERFAMILY PROTEIN, PUTATIVE-RELATED"/>
    <property type="match status" value="1"/>
</dbReference>
<dbReference type="PANTHER" id="PTHR31900">
    <property type="entry name" value="F-BOX/RNI SUPERFAMILY PROTEIN-RELATED"/>
    <property type="match status" value="1"/>
</dbReference>
<dbReference type="InterPro" id="IPR050232">
    <property type="entry name" value="FBL13/AtMIF1-like"/>
</dbReference>
<gene>
    <name evidence="2" type="ORF">BGZ80_001619</name>
</gene>
<dbReference type="OrthoDB" id="2330886at2759"/>
<feature type="region of interest" description="Disordered" evidence="1">
    <location>
        <begin position="703"/>
        <end position="723"/>
    </location>
</feature>
<evidence type="ECO:0000256" key="1">
    <source>
        <dbReference type="SAM" id="MobiDB-lite"/>
    </source>
</evidence>
<comment type="caution">
    <text evidence="2">The sequence shown here is derived from an EMBL/GenBank/DDBJ whole genome shotgun (WGS) entry which is preliminary data.</text>
</comment>
<proteinExistence type="predicted"/>
<name>A0A9P6MQK8_9FUNG</name>